<reference evidence="5" key="1">
    <citation type="submission" date="2021-03" db="EMBL/GenBank/DDBJ databases">
        <title>Chromosome level genome of the anhydrobiotic midge Polypedilum vanderplanki.</title>
        <authorList>
            <person name="Yoshida Y."/>
            <person name="Kikawada T."/>
            <person name="Gusev O."/>
        </authorList>
    </citation>
    <scope>NUCLEOTIDE SEQUENCE</scope>
    <source>
        <strain evidence="5">NIAS01</strain>
        <tissue evidence="5">Whole body or cell culture</tissue>
    </source>
</reference>
<keyword evidence="6" id="KW-1185">Reference proteome</keyword>
<dbReference type="Pfam" id="PF03184">
    <property type="entry name" value="DDE_1"/>
    <property type="match status" value="1"/>
</dbReference>
<dbReference type="PANTHER" id="PTHR19303">
    <property type="entry name" value="TRANSPOSON"/>
    <property type="match status" value="1"/>
</dbReference>
<proteinExistence type="predicted"/>
<evidence type="ECO:0000313" key="5">
    <source>
        <dbReference type="EMBL" id="KAG5674292.1"/>
    </source>
</evidence>
<feature type="domain" description="HTH CENPB-type" evidence="4">
    <location>
        <begin position="84"/>
        <end position="144"/>
    </location>
</feature>
<dbReference type="InterPro" id="IPR006600">
    <property type="entry name" value="HTH_CenpB_DNA-bd_dom"/>
</dbReference>
<dbReference type="Pfam" id="PF03221">
    <property type="entry name" value="HTH_Tnp_Tc5"/>
    <property type="match status" value="1"/>
</dbReference>
<dbReference type="GO" id="GO:0005634">
    <property type="term" value="C:nucleus"/>
    <property type="evidence" value="ECO:0007669"/>
    <property type="project" value="UniProtKB-SubCell"/>
</dbReference>
<protein>
    <recommendedName>
        <fullName evidence="7">HTH CENPB-type domain-containing protein</fullName>
    </recommendedName>
</protein>
<dbReference type="AlphaFoldDB" id="A0A9J6BWM6"/>
<comment type="subcellular location">
    <subcellularLocation>
        <location evidence="1">Nucleus</location>
    </subcellularLocation>
</comment>
<evidence type="ECO:0000313" key="6">
    <source>
        <dbReference type="Proteomes" id="UP001107558"/>
    </source>
</evidence>
<dbReference type="PANTHER" id="PTHR19303:SF74">
    <property type="entry name" value="POGO TRANSPOSABLE ELEMENT WITH KRAB DOMAIN"/>
    <property type="match status" value="1"/>
</dbReference>
<evidence type="ECO:0000256" key="1">
    <source>
        <dbReference type="ARBA" id="ARBA00004123"/>
    </source>
</evidence>
<sequence>MANNKKLNMQLNSFSLTKTKRKQYNAELMQTALDSITNEGKSIYSVSKEYNIPKSTLKGKLAIKIDSKKAGTKPIISIENEIKICDWLIECAKKGDPRTKDDLIQAAAQYDAYENKVSRFGKNGPSKKWIRNFLIRHKNISFRKPEKLGKASATVTSQDIDNFFHILEKWFIDNGHQDLFLHAERWFNLDESCFDLNSTPDRVLAAKGAKTVYSVNSTNLHDNITTTFCFSANGAVWSVQVLFNKTFSKLEEISYAADEELTLRKIQRPVVFCFDGHASHDNIDLFLYCKERDIIIVKFPPNATNILQMADTSIFAPTKKTFRSEVTKYKHEYDKTNLSHGDFIKILSRVMDKTMTADSIQNGFRGTGIFPFNRKNVYDDRLIGTAPQHAALDDDNTILSNIPVINNSQDIEIETQYDLMSLSIDIIQDDSHIDSYHTIDEIIREPILMPPAEFSRKGVKRLKKPLNYVMTADEVVEQRLADIRENEKMRNIEGKRRTKNYSRTK</sequence>
<dbReference type="InterPro" id="IPR050863">
    <property type="entry name" value="CenT-Element_Derived"/>
</dbReference>
<dbReference type="SUPFAM" id="SSF46689">
    <property type="entry name" value="Homeodomain-like"/>
    <property type="match status" value="1"/>
</dbReference>
<evidence type="ECO:0008006" key="7">
    <source>
        <dbReference type="Google" id="ProtNLM"/>
    </source>
</evidence>
<evidence type="ECO:0000259" key="4">
    <source>
        <dbReference type="Pfam" id="PF03221"/>
    </source>
</evidence>
<name>A0A9J6BWM6_POLVA</name>
<evidence type="ECO:0000259" key="3">
    <source>
        <dbReference type="Pfam" id="PF03184"/>
    </source>
</evidence>
<evidence type="ECO:0000256" key="2">
    <source>
        <dbReference type="ARBA" id="ARBA00023125"/>
    </source>
</evidence>
<organism evidence="5 6">
    <name type="scientific">Polypedilum vanderplanki</name>
    <name type="common">Sleeping chironomid midge</name>
    <dbReference type="NCBI Taxonomy" id="319348"/>
    <lineage>
        <taxon>Eukaryota</taxon>
        <taxon>Metazoa</taxon>
        <taxon>Ecdysozoa</taxon>
        <taxon>Arthropoda</taxon>
        <taxon>Hexapoda</taxon>
        <taxon>Insecta</taxon>
        <taxon>Pterygota</taxon>
        <taxon>Neoptera</taxon>
        <taxon>Endopterygota</taxon>
        <taxon>Diptera</taxon>
        <taxon>Nematocera</taxon>
        <taxon>Chironomoidea</taxon>
        <taxon>Chironomidae</taxon>
        <taxon>Chironominae</taxon>
        <taxon>Polypedilum</taxon>
        <taxon>Polypedilum</taxon>
    </lineage>
</organism>
<gene>
    <name evidence="5" type="ORF">PVAND_004270</name>
</gene>
<dbReference type="OrthoDB" id="71166at2759"/>
<accession>A0A9J6BWM6</accession>
<dbReference type="Gene3D" id="1.10.10.60">
    <property type="entry name" value="Homeodomain-like"/>
    <property type="match status" value="1"/>
</dbReference>
<comment type="caution">
    <text evidence="5">The sequence shown here is derived from an EMBL/GenBank/DDBJ whole genome shotgun (WGS) entry which is preliminary data.</text>
</comment>
<dbReference type="InterPro" id="IPR004875">
    <property type="entry name" value="DDE_SF_endonuclease_dom"/>
</dbReference>
<dbReference type="InterPro" id="IPR009057">
    <property type="entry name" value="Homeodomain-like_sf"/>
</dbReference>
<dbReference type="Proteomes" id="UP001107558">
    <property type="component" value="Chromosome 2"/>
</dbReference>
<dbReference type="GO" id="GO:0003677">
    <property type="term" value="F:DNA binding"/>
    <property type="evidence" value="ECO:0007669"/>
    <property type="project" value="UniProtKB-KW"/>
</dbReference>
<dbReference type="EMBL" id="JADBJN010000002">
    <property type="protein sequence ID" value="KAG5674292.1"/>
    <property type="molecule type" value="Genomic_DNA"/>
</dbReference>
<keyword evidence="2" id="KW-0238">DNA-binding</keyword>
<feature type="domain" description="DDE-1" evidence="3">
    <location>
        <begin position="256"/>
        <end position="364"/>
    </location>
</feature>